<evidence type="ECO:0000256" key="1">
    <source>
        <dbReference type="SAM" id="Phobius"/>
    </source>
</evidence>
<keyword evidence="1" id="KW-0812">Transmembrane</keyword>
<dbReference type="Proteomes" id="UP000003163">
    <property type="component" value="Unassembled WGS sequence"/>
</dbReference>
<protein>
    <submittedName>
        <fullName evidence="2">Uncharacterized protein</fullName>
    </submittedName>
</protein>
<keyword evidence="3" id="KW-1185">Reference proteome</keyword>
<proteinExistence type="predicted"/>
<name>J9D2G0_EDHAE</name>
<reference evidence="2 3" key="1">
    <citation type="submission" date="2011-08" db="EMBL/GenBank/DDBJ databases">
        <authorList>
            <person name="Liu Z.J."/>
            <person name="Shi F.L."/>
            <person name="Lu J.Q."/>
            <person name="Li M."/>
            <person name="Wang Z.L."/>
        </authorList>
    </citation>
    <scope>NUCLEOTIDE SEQUENCE [LARGE SCALE GENOMIC DNA]</scope>
    <source>
        <strain evidence="2 3">USNM 41457</strain>
    </source>
</reference>
<feature type="transmembrane region" description="Helical" evidence="1">
    <location>
        <begin position="22"/>
        <end position="49"/>
    </location>
</feature>
<dbReference type="VEuPathDB" id="MicrosporidiaDB:EDEG_00355"/>
<organism evidence="2 3">
    <name type="scientific">Edhazardia aedis (strain USNM 41457)</name>
    <name type="common">Microsporidian parasite</name>
    <dbReference type="NCBI Taxonomy" id="1003232"/>
    <lineage>
        <taxon>Eukaryota</taxon>
        <taxon>Fungi</taxon>
        <taxon>Fungi incertae sedis</taxon>
        <taxon>Microsporidia</taxon>
        <taxon>Edhazardia</taxon>
    </lineage>
</organism>
<keyword evidence="1" id="KW-0472">Membrane</keyword>
<comment type="caution">
    <text evidence="2">The sequence shown here is derived from an EMBL/GenBank/DDBJ whole genome shotgun (WGS) entry which is preliminary data.</text>
</comment>
<keyword evidence="1" id="KW-1133">Transmembrane helix</keyword>
<dbReference type="EMBL" id="AFBI03000004">
    <property type="protein sequence ID" value="EJW01764.1"/>
    <property type="molecule type" value="Genomic_DNA"/>
</dbReference>
<sequence length="107" mass="12689">MKKHPYSNICFMHSSAVIFLDFYRIINIFCALNILSHPYLPIFDVIVNIKKIRNLRKKKIIILYVRILKNKNLNPIIWFRLSIELLFSKQSILKITCLLIGDIIIMV</sequence>
<evidence type="ECO:0000313" key="2">
    <source>
        <dbReference type="EMBL" id="EJW01764.1"/>
    </source>
</evidence>
<reference evidence="3" key="2">
    <citation type="submission" date="2015-07" db="EMBL/GenBank/DDBJ databases">
        <title>Contrasting host-pathogen interactions and genome evolution in two generalist and specialist microsporidian pathogens of mosquitoes.</title>
        <authorList>
            <consortium name="The Broad Institute Genomics Platform"/>
            <consortium name="The Broad Institute Genome Sequencing Center for Infectious Disease"/>
            <person name="Cuomo C.A."/>
            <person name="Sanscrainte N.D."/>
            <person name="Goldberg J.M."/>
            <person name="Heiman D."/>
            <person name="Young S."/>
            <person name="Zeng Q."/>
            <person name="Becnel J.J."/>
            <person name="Birren B.W."/>
        </authorList>
    </citation>
    <scope>NUCLEOTIDE SEQUENCE [LARGE SCALE GENOMIC DNA]</scope>
    <source>
        <strain evidence="3">USNM 41457</strain>
    </source>
</reference>
<dbReference type="HOGENOM" id="CLU_2209997_0_0_1"/>
<evidence type="ECO:0000313" key="3">
    <source>
        <dbReference type="Proteomes" id="UP000003163"/>
    </source>
</evidence>
<dbReference type="AlphaFoldDB" id="J9D2G0"/>
<dbReference type="InParanoid" id="J9D2G0"/>
<accession>J9D2G0</accession>
<gene>
    <name evidence="2" type="ORF">EDEG_00355</name>
</gene>